<evidence type="ECO:0000313" key="3">
    <source>
        <dbReference type="Proteomes" id="UP000274346"/>
    </source>
</evidence>
<evidence type="ECO:0000313" key="2">
    <source>
        <dbReference type="EMBL" id="VDR23967.1"/>
    </source>
</evidence>
<dbReference type="EMBL" id="LR131271">
    <property type="protein sequence ID" value="VDR23967.1"/>
    <property type="molecule type" value="Genomic_DNA"/>
</dbReference>
<organism evidence="2 3">
    <name type="scientific">Raoultella terrigena</name>
    <name type="common">Klebsiella terrigena</name>
    <dbReference type="NCBI Taxonomy" id="577"/>
    <lineage>
        <taxon>Bacteria</taxon>
        <taxon>Pseudomonadati</taxon>
        <taxon>Pseudomonadota</taxon>
        <taxon>Gammaproteobacteria</taxon>
        <taxon>Enterobacterales</taxon>
        <taxon>Enterobacteriaceae</taxon>
        <taxon>Klebsiella/Raoultella group</taxon>
        <taxon>Raoultella</taxon>
    </lineage>
</organism>
<reference evidence="2 3" key="1">
    <citation type="submission" date="2018-12" db="EMBL/GenBank/DDBJ databases">
        <authorList>
            <consortium name="Pathogen Informatics"/>
        </authorList>
    </citation>
    <scope>NUCLEOTIDE SEQUENCE [LARGE SCALE GENOMIC DNA]</scope>
    <source>
        <strain evidence="2 3">NCTC13098</strain>
    </source>
</reference>
<feature type="region of interest" description="Disordered" evidence="1">
    <location>
        <begin position="113"/>
        <end position="191"/>
    </location>
</feature>
<dbReference type="Proteomes" id="UP000274346">
    <property type="component" value="Chromosome"/>
</dbReference>
<evidence type="ECO:0000256" key="1">
    <source>
        <dbReference type="SAM" id="MobiDB-lite"/>
    </source>
</evidence>
<proteinExistence type="predicted"/>
<dbReference type="KEGG" id="rtg:NCTC13098_00243"/>
<dbReference type="AlphaFoldDB" id="A0A3P8JKW0"/>
<sequence length="191" mass="21097">MLPLSISFAKKDRFIYKKIQWKMSQNDKQAGRNGDQRLFARSAGIAHPPRPQQRPGSRYARPTCRFSFSPANDAKNPVQRVSCRSVKQPIASYLHLIPSPILRDAERSVKKRHPAGPWLPAEIGEPEAGRQGLAARDGGKRRIETGASPGTGEQVELSRPQAAGREVSAVRSTDFRAGPRGLLRGRRLSSP</sequence>
<name>A0A3P8JKW0_RAOTE</name>
<protein>
    <submittedName>
        <fullName evidence="2">Uncharacterized protein</fullName>
    </submittedName>
</protein>
<gene>
    <name evidence="2" type="ORF">NCTC13098_00243</name>
</gene>
<accession>A0A3P8JKW0</accession>